<dbReference type="GO" id="GO:0015078">
    <property type="term" value="F:proton transmembrane transporter activity"/>
    <property type="evidence" value="ECO:0007669"/>
    <property type="project" value="InterPro"/>
</dbReference>
<keyword evidence="9 13" id="KW-0406">Ion transport</keyword>
<evidence type="ECO:0000256" key="12">
    <source>
        <dbReference type="ARBA" id="ARBA00024864"/>
    </source>
</evidence>
<evidence type="ECO:0000256" key="3">
    <source>
        <dbReference type="ARBA" id="ARBA00011291"/>
    </source>
</evidence>
<keyword evidence="8 14" id="KW-1133">Transmembrane helix</keyword>
<evidence type="ECO:0000313" key="15">
    <source>
        <dbReference type="EMBL" id="AXZ71071.1"/>
    </source>
</evidence>
<evidence type="ECO:0000256" key="2">
    <source>
        <dbReference type="ARBA" id="ARBA00008892"/>
    </source>
</evidence>
<name>A0A5H2PJ50_9MUSC</name>
<evidence type="ECO:0000256" key="13">
    <source>
        <dbReference type="RuleBase" id="RU003661"/>
    </source>
</evidence>
<keyword evidence="5 13" id="KW-0138">CF(0)</keyword>
<comment type="subunit">
    <text evidence="3">F-type ATPases have 2 components, CF(1) - the catalytic core - and CF(0) - the membrane proton channel.</text>
</comment>
<dbReference type="InterPro" id="IPR001421">
    <property type="entry name" value="ATP8_metazoa"/>
</dbReference>
<organism evidence="15">
    <name type="scientific">Pipunculus sp. XL-2018</name>
    <dbReference type="NCBI Taxonomy" id="2321082"/>
    <lineage>
        <taxon>Eukaryota</taxon>
        <taxon>Metazoa</taxon>
        <taxon>Ecdysozoa</taxon>
        <taxon>Arthropoda</taxon>
        <taxon>Hexapoda</taxon>
        <taxon>Insecta</taxon>
        <taxon>Pterygota</taxon>
        <taxon>Neoptera</taxon>
        <taxon>Endopterygota</taxon>
        <taxon>Diptera</taxon>
        <taxon>Brachycera</taxon>
        <taxon>Muscomorpha</taxon>
        <taxon>Syrphoidea</taxon>
        <taxon>Pipunculidae</taxon>
        <taxon>Pipunculinae</taxon>
        <taxon>Pipunculini</taxon>
        <taxon>Pipunculus</taxon>
    </lineage>
</organism>
<keyword evidence="6 13" id="KW-0812">Transmembrane</keyword>
<evidence type="ECO:0000256" key="6">
    <source>
        <dbReference type="ARBA" id="ARBA00022692"/>
    </source>
</evidence>
<evidence type="ECO:0000256" key="1">
    <source>
        <dbReference type="ARBA" id="ARBA00004304"/>
    </source>
</evidence>
<feature type="transmembrane region" description="Helical" evidence="14">
    <location>
        <begin position="7"/>
        <end position="29"/>
    </location>
</feature>
<gene>
    <name evidence="15" type="primary">ATP8</name>
</gene>
<evidence type="ECO:0000256" key="9">
    <source>
        <dbReference type="ARBA" id="ARBA00023065"/>
    </source>
</evidence>
<proteinExistence type="inferred from homology"/>
<keyword evidence="4 13" id="KW-0813">Transport</keyword>
<keyword evidence="10 13" id="KW-0496">Mitochondrion</keyword>
<comment type="similarity">
    <text evidence="2 13">Belongs to the ATPase protein 8 family.</text>
</comment>
<dbReference type="AlphaFoldDB" id="A0A5H2PJ50"/>
<dbReference type="GO" id="GO:0031966">
    <property type="term" value="C:mitochondrial membrane"/>
    <property type="evidence" value="ECO:0007669"/>
    <property type="project" value="UniProtKB-SubCell"/>
</dbReference>
<evidence type="ECO:0000256" key="4">
    <source>
        <dbReference type="ARBA" id="ARBA00022448"/>
    </source>
</evidence>
<accession>A0A5H2PJ50</accession>
<dbReference type="EMBL" id="MF774216">
    <property type="protein sequence ID" value="AXZ71071.1"/>
    <property type="molecule type" value="Genomic_DNA"/>
</dbReference>
<evidence type="ECO:0000256" key="7">
    <source>
        <dbReference type="ARBA" id="ARBA00022781"/>
    </source>
</evidence>
<reference evidence="15" key="1">
    <citation type="submission" date="2017-08" db="EMBL/GenBank/DDBJ databases">
        <authorList>
            <person name="Li X.-K."/>
            <person name="Yang D."/>
        </authorList>
    </citation>
    <scope>NUCLEOTIDE SEQUENCE</scope>
</reference>
<reference evidence="15" key="2">
    <citation type="submission" date="2019-09" db="EMBL/GenBank/DDBJ databases">
        <title>The complete mitochondrial genome analysis of Eristalis tenax (Diptera, Syrphidae).</title>
        <authorList>
            <person name="Li X."/>
            <person name="Yang D."/>
        </authorList>
    </citation>
    <scope>NUCLEOTIDE SEQUENCE</scope>
</reference>
<comment type="subcellular location">
    <subcellularLocation>
        <location evidence="1 13">Mitochondrion membrane</location>
        <topology evidence="1 13">Single-pass membrane protein</topology>
    </subcellularLocation>
</comment>
<sequence>MPQMAPISWLIMFIVFSISFIMFNMTNYYNFLPVLSFNTQGNIIQQNCMTWKW</sequence>
<evidence type="ECO:0000256" key="5">
    <source>
        <dbReference type="ARBA" id="ARBA00022547"/>
    </source>
</evidence>
<dbReference type="GO" id="GO:0015986">
    <property type="term" value="P:proton motive force-driven ATP synthesis"/>
    <property type="evidence" value="ECO:0007669"/>
    <property type="project" value="InterPro"/>
</dbReference>
<geneLocation type="mitochondrion" evidence="15"/>
<keyword evidence="11 14" id="KW-0472">Membrane</keyword>
<evidence type="ECO:0000256" key="11">
    <source>
        <dbReference type="ARBA" id="ARBA00023136"/>
    </source>
</evidence>
<comment type="function">
    <text evidence="12">Mitochondrial membrane ATP synthase (F(1)F(0) ATP synthase or Complex V) produces ATP from ADP in the presence of a proton gradient across the membrane which is generated by electron transport complexes of the respiratory chain. F-type ATPases consist of two structural domains, F(1) - containing the extramembraneous catalytic core and F(0) - containing the membrane proton channel, linked together by a central stalk and a peripheral stalk. During catalysis, ATP synthesis in the catalytic domain of F(1) is coupled via a rotary mechanism of the central stalk subunits to proton translocation. Part of the complex F(0) domain. Minor subunit located with subunit a in the membrane.</text>
</comment>
<evidence type="ECO:0000256" key="8">
    <source>
        <dbReference type="ARBA" id="ARBA00022989"/>
    </source>
</evidence>
<evidence type="ECO:0000256" key="14">
    <source>
        <dbReference type="SAM" id="Phobius"/>
    </source>
</evidence>
<dbReference type="GO" id="GO:0045259">
    <property type="term" value="C:proton-transporting ATP synthase complex"/>
    <property type="evidence" value="ECO:0007669"/>
    <property type="project" value="UniProtKB-KW"/>
</dbReference>
<evidence type="ECO:0000256" key="10">
    <source>
        <dbReference type="ARBA" id="ARBA00023128"/>
    </source>
</evidence>
<protein>
    <recommendedName>
        <fullName evidence="13">ATP synthase complex subunit 8</fullName>
    </recommendedName>
</protein>
<keyword evidence="7 13" id="KW-0375">Hydrogen ion transport</keyword>
<dbReference type="Pfam" id="PF00895">
    <property type="entry name" value="ATP-synt_8"/>
    <property type="match status" value="1"/>
</dbReference>